<evidence type="ECO:0000313" key="3">
    <source>
        <dbReference type="EMBL" id="EAR88075.1"/>
    </source>
</evidence>
<reference evidence="4" key="1">
    <citation type="journal article" date="2006" name="PLoS Biol.">
        <title>Macronuclear genome sequence of the ciliate Tetrahymena thermophila, a model eukaryote.</title>
        <authorList>
            <person name="Eisen J.A."/>
            <person name="Coyne R.S."/>
            <person name="Wu M."/>
            <person name="Wu D."/>
            <person name="Thiagarajan M."/>
            <person name="Wortman J.R."/>
            <person name="Badger J.H."/>
            <person name="Ren Q."/>
            <person name="Amedeo P."/>
            <person name="Jones K.M."/>
            <person name="Tallon L.J."/>
            <person name="Delcher A.L."/>
            <person name="Salzberg S.L."/>
            <person name="Silva J.C."/>
            <person name="Haas B.J."/>
            <person name="Majoros W.H."/>
            <person name="Farzad M."/>
            <person name="Carlton J.M."/>
            <person name="Smith R.K. Jr."/>
            <person name="Garg J."/>
            <person name="Pearlman R.E."/>
            <person name="Karrer K.M."/>
            <person name="Sun L."/>
            <person name="Manning G."/>
            <person name="Elde N.C."/>
            <person name="Turkewitz A.P."/>
            <person name="Asai D.J."/>
            <person name="Wilkes D.E."/>
            <person name="Wang Y."/>
            <person name="Cai H."/>
            <person name="Collins K."/>
            <person name="Stewart B.A."/>
            <person name="Lee S.R."/>
            <person name="Wilamowska K."/>
            <person name="Weinberg Z."/>
            <person name="Ruzzo W.L."/>
            <person name="Wloga D."/>
            <person name="Gaertig J."/>
            <person name="Frankel J."/>
            <person name="Tsao C.-C."/>
            <person name="Gorovsky M.A."/>
            <person name="Keeling P.J."/>
            <person name="Waller R.F."/>
            <person name="Patron N.J."/>
            <person name="Cherry J.M."/>
            <person name="Stover N.A."/>
            <person name="Krieger C.J."/>
            <person name="del Toro C."/>
            <person name="Ryder H.F."/>
            <person name="Williamson S.C."/>
            <person name="Barbeau R.A."/>
            <person name="Hamilton E.P."/>
            <person name="Orias E."/>
        </authorList>
    </citation>
    <scope>NUCLEOTIDE SEQUENCE [LARGE SCALE GENOMIC DNA]</scope>
    <source>
        <strain evidence="4">SB210</strain>
    </source>
</reference>
<feature type="transmembrane region" description="Helical" evidence="2">
    <location>
        <begin position="62"/>
        <end position="80"/>
    </location>
</feature>
<dbReference type="Proteomes" id="UP000009168">
    <property type="component" value="Unassembled WGS sequence"/>
</dbReference>
<evidence type="ECO:0000256" key="1">
    <source>
        <dbReference type="SAM" id="MobiDB-lite"/>
    </source>
</evidence>
<feature type="transmembrane region" description="Helical" evidence="2">
    <location>
        <begin position="92"/>
        <end position="113"/>
    </location>
</feature>
<dbReference type="KEGG" id="tet:TTHERM_00013410"/>
<gene>
    <name evidence="3" type="ORF">TTHERM_00013410</name>
</gene>
<dbReference type="EMBL" id="GG662845">
    <property type="protein sequence ID" value="EAR88075.1"/>
    <property type="molecule type" value="Genomic_DNA"/>
</dbReference>
<evidence type="ECO:0000313" key="4">
    <source>
        <dbReference type="Proteomes" id="UP000009168"/>
    </source>
</evidence>
<feature type="region of interest" description="Disordered" evidence="1">
    <location>
        <begin position="164"/>
        <end position="183"/>
    </location>
</feature>
<accession>Q22RP7</accession>
<keyword evidence="2" id="KW-0472">Membrane</keyword>
<organism evidence="3 4">
    <name type="scientific">Tetrahymena thermophila (strain SB210)</name>
    <dbReference type="NCBI Taxonomy" id="312017"/>
    <lineage>
        <taxon>Eukaryota</taxon>
        <taxon>Sar</taxon>
        <taxon>Alveolata</taxon>
        <taxon>Ciliophora</taxon>
        <taxon>Intramacronucleata</taxon>
        <taxon>Oligohymenophorea</taxon>
        <taxon>Hymenostomatida</taxon>
        <taxon>Tetrahymenina</taxon>
        <taxon>Tetrahymenidae</taxon>
        <taxon>Tetrahymena</taxon>
    </lineage>
</organism>
<dbReference type="AlphaFoldDB" id="Q22RP7"/>
<name>Q22RP7_TETTS</name>
<protein>
    <submittedName>
        <fullName evidence="3">Transmembrane protein, putative</fullName>
    </submittedName>
</protein>
<dbReference type="HOGENOM" id="CLU_1477944_0_0_1"/>
<keyword evidence="2 3" id="KW-0812">Transmembrane</keyword>
<evidence type="ECO:0000256" key="2">
    <source>
        <dbReference type="SAM" id="Phobius"/>
    </source>
</evidence>
<proteinExistence type="predicted"/>
<keyword evidence="4" id="KW-1185">Reference proteome</keyword>
<feature type="transmembrane region" description="Helical" evidence="2">
    <location>
        <begin position="125"/>
        <end position="156"/>
    </location>
</feature>
<dbReference type="OMA" id="DESSCIQ"/>
<feature type="transmembrane region" description="Helical" evidence="2">
    <location>
        <begin position="20"/>
        <end position="41"/>
    </location>
</feature>
<dbReference type="InParanoid" id="Q22RP7"/>
<dbReference type="RefSeq" id="XP_001008320.1">
    <property type="nucleotide sequence ID" value="XM_001008320.1"/>
</dbReference>
<sequence length="183" mass="20118">MQYEQLNQINPQLGGNNDSAWGKDLIIVIFYGIFGGLFYAFSTNPERYSKCDDSQFIDWTKLTMIVCLSYTAVSLIKLPLYICKLTQKCPTLWSSLEAVGGIFVIICGIGLTVKDNKSCGELHTLAMVFYILVYISLGILGLVICCSCICCAGMVASASMQKTDDLEGKPMNNDTAPQYDGQL</sequence>
<keyword evidence="2" id="KW-1133">Transmembrane helix</keyword>
<dbReference type="GeneID" id="7823219"/>